<accession>A0ABM0K461</accession>
<dbReference type="GeneID" id="101859512"/>
<proteinExistence type="inferred from homology"/>
<dbReference type="Gene3D" id="3.40.640.10">
    <property type="entry name" value="Type I PLP-dependent aspartate aminotransferase-like (Major domain)"/>
    <property type="match status" value="1"/>
</dbReference>
<keyword evidence="4" id="KW-0127">Catecholamine biosynthesis</keyword>
<dbReference type="Gene3D" id="1.20.1340.10">
    <property type="entry name" value="dopa decarboxylase, N-terminal domain"/>
    <property type="match status" value="1"/>
</dbReference>
<evidence type="ECO:0000256" key="1">
    <source>
        <dbReference type="ARBA" id="ARBA00001933"/>
    </source>
</evidence>
<dbReference type="PANTHER" id="PTHR11999">
    <property type="entry name" value="GROUP II PYRIDOXAL-5-PHOSPHATE DECARBOXYLASE"/>
    <property type="match status" value="1"/>
</dbReference>
<dbReference type="InterPro" id="IPR015421">
    <property type="entry name" value="PyrdxlP-dep_Trfase_major"/>
</dbReference>
<dbReference type="RefSeq" id="XP_005108337.1">
    <property type="nucleotide sequence ID" value="XM_005108280.2"/>
</dbReference>
<sequence>MDTEEFRRRGKEMVDYIADYYDNIRGRKVIHDVRPGYMSQLIPTMPPEEGESWDDIFADIERVVMPGVTHWRSPRFHGYYAAGGSYPSLMGDMLCDAIGCIGFSWVTHWRSPRFHGYYAAGGSYPSLMGDMLCDAIGCIGFSWYAETFSMNPHKWMLVNFDLSVMWIQNRSYLVDAFNVDPIYLKHQNEDKIPDYRHWQIPLGRRFRSLKLWFVIRSYGVSGIQRYIREHVERAKQFEKLLLRDGRFEIPVAVIMGLVCFRLKGPNRLTEMLHDDIISGGEIYLIPAYARCNGSDVYFLRFAIVAEHVTVDDLKFSFKVITDCASKVLEKAESVVEEKDYKPMINIDALPGMDSGHEADHTLPPPTTNGHATSDGYRNGHATSDGYRNGHQNGEGAVEDQKHFPAMNGQGKSVAQAVNGVSERQGEMRTTHR</sequence>
<keyword evidence="13" id="KW-1185">Reference proteome</keyword>
<evidence type="ECO:0000256" key="11">
    <source>
        <dbReference type="RuleBase" id="RU000382"/>
    </source>
</evidence>
<evidence type="ECO:0000313" key="13">
    <source>
        <dbReference type="Proteomes" id="UP000694888"/>
    </source>
</evidence>
<evidence type="ECO:0000256" key="10">
    <source>
        <dbReference type="ARBA" id="ARBA00041275"/>
    </source>
</evidence>
<comment type="similarity">
    <text evidence="2 11">Belongs to the group II decarboxylase family.</text>
</comment>
<evidence type="ECO:0000256" key="3">
    <source>
        <dbReference type="ARBA" id="ARBA00011738"/>
    </source>
</evidence>
<dbReference type="EC" id="4.1.1.28" evidence="8"/>
<evidence type="ECO:0000256" key="12">
    <source>
        <dbReference type="SAM" id="MobiDB-lite"/>
    </source>
</evidence>
<dbReference type="SUPFAM" id="SSF53383">
    <property type="entry name" value="PLP-dependent transferases"/>
    <property type="match status" value="3"/>
</dbReference>
<dbReference type="PANTHER" id="PTHR11999:SF167">
    <property type="entry name" value="AROMATIC-L-AMINO-ACID DECARBOXYLASE"/>
    <property type="match status" value="1"/>
</dbReference>
<evidence type="ECO:0000256" key="9">
    <source>
        <dbReference type="ARBA" id="ARBA00040968"/>
    </source>
</evidence>
<dbReference type="Gene3D" id="3.90.1150.10">
    <property type="entry name" value="Aspartate Aminotransferase, domain 1"/>
    <property type="match status" value="1"/>
</dbReference>
<name>A0ABM0K461_APLCA</name>
<dbReference type="InterPro" id="IPR002129">
    <property type="entry name" value="PyrdxlP-dep_de-COase"/>
</dbReference>
<evidence type="ECO:0000256" key="8">
    <source>
        <dbReference type="ARBA" id="ARBA00038886"/>
    </source>
</evidence>
<keyword evidence="7 11" id="KW-0456">Lyase</keyword>
<comment type="cofactor">
    <cofactor evidence="1 11">
        <name>pyridoxal 5'-phosphate</name>
        <dbReference type="ChEBI" id="CHEBI:597326"/>
    </cofactor>
</comment>
<dbReference type="PRINTS" id="PR00800">
    <property type="entry name" value="YHDCRBOXLASE"/>
</dbReference>
<organism evidence="13 14">
    <name type="scientific">Aplysia californica</name>
    <name type="common">California sea hare</name>
    <dbReference type="NCBI Taxonomy" id="6500"/>
    <lineage>
        <taxon>Eukaryota</taxon>
        <taxon>Metazoa</taxon>
        <taxon>Spiralia</taxon>
        <taxon>Lophotrochozoa</taxon>
        <taxon>Mollusca</taxon>
        <taxon>Gastropoda</taxon>
        <taxon>Heterobranchia</taxon>
        <taxon>Euthyneura</taxon>
        <taxon>Tectipleura</taxon>
        <taxon>Aplysiida</taxon>
        <taxon>Aplysioidea</taxon>
        <taxon>Aplysiidae</taxon>
        <taxon>Aplysia</taxon>
    </lineage>
</organism>
<dbReference type="InterPro" id="IPR010977">
    <property type="entry name" value="Aromatic_deC"/>
</dbReference>
<dbReference type="Proteomes" id="UP000694888">
    <property type="component" value="Unplaced"/>
</dbReference>
<evidence type="ECO:0000256" key="6">
    <source>
        <dbReference type="ARBA" id="ARBA00022898"/>
    </source>
</evidence>
<evidence type="ECO:0000256" key="7">
    <source>
        <dbReference type="ARBA" id="ARBA00023239"/>
    </source>
</evidence>
<protein>
    <recommendedName>
        <fullName evidence="9">Aromatic-L-amino-acid decarboxylase</fullName>
        <ecNumber evidence="8">4.1.1.28</ecNumber>
    </recommendedName>
    <alternativeName>
        <fullName evidence="10">DOPA decarboxylase</fullName>
    </alternativeName>
</protein>
<evidence type="ECO:0000256" key="5">
    <source>
        <dbReference type="ARBA" id="ARBA00022793"/>
    </source>
</evidence>
<feature type="region of interest" description="Disordered" evidence="12">
    <location>
        <begin position="352"/>
        <end position="396"/>
    </location>
</feature>
<evidence type="ECO:0000256" key="4">
    <source>
        <dbReference type="ARBA" id="ARBA00022584"/>
    </source>
</evidence>
<evidence type="ECO:0000313" key="14">
    <source>
        <dbReference type="RefSeq" id="XP_005108337.1"/>
    </source>
</evidence>
<keyword evidence="6 11" id="KW-0663">Pyridoxal phosphate</keyword>
<comment type="subunit">
    <text evidence="3">Homodimer.</text>
</comment>
<dbReference type="InterPro" id="IPR015422">
    <property type="entry name" value="PyrdxlP-dep_Trfase_small"/>
</dbReference>
<dbReference type="InterPro" id="IPR015424">
    <property type="entry name" value="PyrdxlP-dep_Trfase"/>
</dbReference>
<keyword evidence="5" id="KW-0210">Decarboxylase</keyword>
<evidence type="ECO:0000256" key="2">
    <source>
        <dbReference type="ARBA" id="ARBA00009533"/>
    </source>
</evidence>
<gene>
    <name evidence="14" type="primary">LOC101859512</name>
</gene>
<reference evidence="14" key="1">
    <citation type="submission" date="2025-08" db="UniProtKB">
        <authorList>
            <consortium name="RefSeq"/>
        </authorList>
    </citation>
    <scope>IDENTIFICATION</scope>
</reference>
<dbReference type="Pfam" id="PF00282">
    <property type="entry name" value="Pyridoxal_deC"/>
    <property type="match status" value="2"/>
</dbReference>